<keyword evidence="2" id="KW-1185">Reference proteome</keyword>
<dbReference type="EMBL" id="JAIWYP010000004">
    <property type="protein sequence ID" value="KAH3836154.1"/>
    <property type="molecule type" value="Genomic_DNA"/>
</dbReference>
<protein>
    <submittedName>
        <fullName evidence="1">Uncharacterized protein</fullName>
    </submittedName>
</protein>
<evidence type="ECO:0000313" key="1">
    <source>
        <dbReference type="EMBL" id="KAH3836154.1"/>
    </source>
</evidence>
<reference evidence="1" key="2">
    <citation type="submission" date="2020-11" db="EMBL/GenBank/DDBJ databases">
        <authorList>
            <person name="McCartney M.A."/>
            <person name="Auch B."/>
            <person name="Kono T."/>
            <person name="Mallez S."/>
            <person name="Becker A."/>
            <person name="Gohl D.M."/>
            <person name="Silverstein K.A.T."/>
            <person name="Koren S."/>
            <person name="Bechman K.B."/>
            <person name="Herman A."/>
            <person name="Abrahante J.E."/>
            <person name="Garbe J."/>
        </authorList>
    </citation>
    <scope>NUCLEOTIDE SEQUENCE</scope>
    <source>
        <strain evidence="1">Duluth1</strain>
        <tissue evidence="1">Whole animal</tissue>
    </source>
</reference>
<dbReference type="AlphaFoldDB" id="A0A9D4KAX1"/>
<name>A0A9D4KAX1_DREPO</name>
<organism evidence="1 2">
    <name type="scientific">Dreissena polymorpha</name>
    <name type="common">Zebra mussel</name>
    <name type="synonym">Mytilus polymorpha</name>
    <dbReference type="NCBI Taxonomy" id="45954"/>
    <lineage>
        <taxon>Eukaryota</taxon>
        <taxon>Metazoa</taxon>
        <taxon>Spiralia</taxon>
        <taxon>Lophotrochozoa</taxon>
        <taxon>Mollusca</taxon>
        <taxon>Bivalvia</taxon>
        <taxon>Autobranchia</taxon>
        <taxon>Heteroconchia</taxon>
        <taxon>Euheterodonta</taxon>
        <taxon>Imparidentia</taxon>
        <taxon>Neoheterodontei</taxon>
        <taxon>Myida</taxon>
        <taxon>Dreissenoidea</taxon>
        <taxon>Dreissenidae</taxon>
        <taxon>Dreissena</taxon>
    </lineage>
</organism>
<gene>
    <name evidence="1" type="ORF">DPMN_109524</name>
</gene>
<accession>A0A9D4KAX1</accession>
<reference evidence="1" key="1">
    <citation type="journal article" date="2019" name="bioRxiv">
        <title>The Genome of the Zebra Mussel, Dreissena polymorpha: A Resource for Invasive Species Research.</title>
        <authorList>
            <person name="McCartney M.A."/>
            <person name="Auch B."/>
            <person name="Kono T."/>
            <person name="Mallez S."/>
            <person name="Zhang Y."/>
            <person name="Obille A."/>
            <person name="Becker A."/>
            <person name="Abrahante J.E."/>
            <person name="Garbe J."/>
            <person name="Badalamenti J.P."/>
            <person name="Herman A."/>
            <person name="Mangelson H."/>
            <person name="Liachko I."/>
            <person name="Sullivan S."/>
            <person name="Sone E.D."/>
            <person name="Koren S."/>
            <person name="Silverstein K.A.T."/>
            <person name="Beckman K.B."/>
            <person name="Gohl D.M."/>
        </authorList>
    </citation>
    <scope>NUCLEOTIDE SEQUENCE</scope>
    <source>
        <strain evidence="1">Duluth1</strain>
        <tissue evidence="1">Whole animal</tissue>
    </source>
</reference>
<evidence type="ECO:0000313" key="2">
    <source>
        <dbReference type="Proteomes" id="UP000828390"/>
    </source>
</evidence>
<proteinExistence type="predicted"/>
<comment type="caution">
    <text evidence="1">The sequence shown here is derived from an EMBL/GenBank/DDBJ whole genome shotgun (WGS) entry which is preliminary data.</text>
</comment>
<sequence length="72" mass="7528">MTSGSGPAMNSEIGPTGRAVDMAPVSFSMRLRLSFRTTCATSNLAASRRNGTGIALSPEQTKLKAKLLLSIT</sequence>
<dbReference type="Proteomes" id="UP000828390">
    <property type="component" value="Unassembled WGS sequence"/>
</dbReference>